<dbReference type="HOGENOM" id="CLU_2775645_0_0_1"/>
<accession>G2Y837</accession>
<name>G2Y837_BOTF4</name>
<dbReference type="AlphaFoldDB" id="G2Y837"/>
<proteinExistence type="predicted"/>
<evidence type="ECO:0000313" key="1">
    <source>
        <dbReference type="EMBL" id="CCD48765.1"/>
    </source>
</evidence>
<dbReference type="InParanoid" id="G2Y837"/>
<dbReference type="EMBL" id="FQ790296">
    <property type="protein sequence ID" value="CCD48765.1"/>
    <property type="molecule type" value="Genomic_DNA"/>
</dbReference>
<reference evidence="2" key="1">
    <citation type="journal article" date="2011" name="PLoS Genet.">
        <title>Genomic analysis of the necrotrophic fungal pathogens Sclerotinia sclerotiorum and Botrytis cinerea.</title>
        <authorList>
            <person name="Amselem J."/>
            <person name="Cuomo C.A."/>
            <person name="van Kan J.A."/>
            <person name="Viaud M."/>
            <person name="Benito E.P."/>
            <person name="Couloux A."/>
            <person name="Coutinho P.M."/>
            <person name="de Vries R.P."/>
            <person name="Dyer P.S."/>
            <person name="Fillinger S."/>
            <person name="Fournier E."/>
            <person name="Gout L."/>
            <person name="Hahn M."/>
            <person name="Kohn L."/>
            <person name="Lapalu N."/>
            <person name="Plummer K.M."/>
            <person name="Pradier J.M."/>
            <person name="Quevillon E."/>
            <person name="Sharon A."/>
            <person name="Simon A."/>
            <person name="ten Have A."/>
            <person name="Tudzynski B."/>
            <person name="Tudzynski P."/>
            <person name="Wincker P."/>
            <person name="Andrew M."/>
            <person name="Anthouard V."/>
            <person name="Beever R.E."/>
            <person name="Beffa R."/>
            <person name="Benoit I."/>
            <person name="Bouzid O."/>
            <person name="Brault B."/>
            <person name="Chen Z."/>
            <person name="Choquer M."/>
            <person name="Collemare J."/>
            <person name="Cotton P."/>
            <person name="Danchin E.G."/>
            <person name="Da Silva C."/>
            <person name="Gautier A."/>
            <person name="Giraud C."/>
            <person name="Giraud T."/>
            <person name="Gonzalez C."/>
            <person name="Grossetete S."/>
            <person name="Guldener U."/>
            <person name="Henrissat B."/>
            <person name="Howlett B.J."/>
            <person name="Kodira C."/>
            <person name="Kretschmer M."/>
            <person name="Lappartient A."/>
            <person name="Leroch M."/>
            <person name="Levis C."/>
            <person name="Mauceli E."/>
            <person name="Neuveglise C."/>
            <person name="Oeser B."/>
            <person name="Pearson M."/>
            <person name="Poulain J."/>
            <person name="Poussereau N."/>
            <person name="Quesneville H."/>
            <person name="Rascle C."/>
            <person name="Schumacher J."/>
            <person name="Segurens B."/>
            <person name="Sexton A."/>
            <person name="Silva E."/>
            <person name="Sirven C."/>
            <person name="Soanes D.M."/>
            <person name="Talbot N.J."/>
            <person name="Templeton M."/>
            <person name="Yandava C."/>
            <person name="Yarden O."/>
            <person name="Zeng Q."/>
            <person name="Rollins J.A."/>
            <person name="Lebrun M.H."/>
            <person name="Dickman M."/>
        </authorList>
    </citation>
    <scope>NUCLEOTIDE SEQUENCE [LARGE SCALE GENOMIC DNA]</scope>
    <source>
        <strain evidence="2">T4</strain>
    </source>
</reference>
<protein>
    <submittedName>
        <fullName evidence="1">Uncharacterized protein</fullName>
    </submittedName>
</protein>
<gene>
    <name evidence="1" type="ORF">BofuT4_uP034070.1</name>
</gene>
<organism evidence="1 2">
    <name type="scientific">Botryotinia fuckeliana (strain T4)</name>
    <name type="common">Noble rot fungus</name>
    <name type="synonym">Botrytis cinerea</name>
    <dbReference type="NCBI Taxonomy" id="999810"/>
    <lineage>
        <taxon>Eukaryota</taxon>
        <taxon>Fungi</taxon>
        <taxon>Dikarya</taxon>
        <taxon>Ascomycota</taxon>
        <taxon>Pezizomycotina</taxon>
        <taxon>Leotiomycetes</taxon>
        <taxon>Helotiales</taxon>
        <taxon>Sclerotiniaceae</taxon>
        <taxon>Botrytis</taxon>
    </lineage>
</organism>
<evidence type="ECO:0000313" key="2">
    <source>
        <dbReference type="Proteomes" id="UP000008177"/>
    </source>
</evidence>
<sequence length="69" mass="8130">MVVNQLELSVYTAQYDIFMFQSFFHAMPGSDWRFFSPRIPLRKMCVRLSLAGCLTGRQDDFTWAGIKRF</sequence>
<dbReference type="Proteomes" id="UP000008177">
    <property type="component" value="Unplaced contigs"/>
</dbReference>